<proteinExistence type="predicted"/>
<dbReference type="PANTHER" id="PTHR46472">
    <property type="entry name" value="NUCLEOREDOXIN"/>
    <property type="match status" value="1"/>
</dbReference>
<name>A0A178IMM5_9BACT</name>
<feature type="domain" description="Thioredoxin" evidence="1">
    <location>
        <begin position="11"/>
        <end position="164"/>
    </location>
</feature>
<evidence type="ECO:0000259" key="1">
    <source>
        <dbReference type="PROSITE" id="PS51352"/>
    </source>
</evidence>
<evidence type="ECO:0000313" key="3">
    <source>
        <dbReference type="Proteomes" id="UP000078486"/>
    </source>
</evidence>
<dbReference type="Gene3D" id="3.40.30.10">
    <property type="entry name" value="Glutaredoxin"/>
    <property type="match status" value="1"/>
</dbReference>
<dbReference type="InterPro" id="IPR036249">
    <property type="entry name" value="Thioredoxin-like_sf"/>
</dbReference>
<sequence>MLFCSVCVWGSTPKTSGARTELRRALVCTTESRFIPYRWAKEPDVVAVYYGADWCAPCHEFVPKLKAVYEELRRHGANTEVVFVSLDYSKRAMLRYMQQQQMPWPAVDYRRLPSLPALRRLAGEGPPNLVLIDREGRILASAWQEKIYLGTSAVLRSWIALTRPEPVEN</sequence>
<accession>A0A178IMM5</accession>
<dbReference type="PROSITE" id="PS51352">
    <property type="entry name" value="THIOREDOXIN_2"/>
    <property type="match status" value="1"/>
</dbReference>
<reference evidence="2 3" key="1">
    <citation type="submission" date="2016-01" db="EMBL/GenBank/DDBJ databases">
        <title>High potential of lignocellulose degradation of a new Verrucomicrobia species.</title>
        <authorList>
            <person name="Wang Y."/>
            <person name="Shi Y."/>
            <person name="Qiu Z."/>
            <person name="Liu S."/>
            <person name="Yang H."/>
        </authorList>
    </citation>
    <scope>NUCLEOTIDE SEQUENCE [LARGE SCALE GENOMIC DNA]</scope>
    <source>
        <strain evidence="2 3">TSB47</strain>
    </source>
</reference>
<gene>
    <name evidence="2" type="ORF">AW736_07905</name>
</gene>
<protein>
    <recommendedName>
        <fullName evidence="1">Thioredoxin domain-containing protein</fullName>
    </recommendedName>
</protein>
<dbReference type="GO" id="GO:0030178">
    <property type="term" value="P:negative regulation of Wnt signaling pathway"/>
    <property type="evidence" value="ECO:0007669"/>
    <property type="project" value="TreeGrafter"/>
</dbReference>
<comment type="caution">
    <text evidence="2">The sequence shown here is derived from an EMBL/GenBank/DDBJ whole genome shotgun (WGS) entry which is preliminary data.</text>
</comment>
<evidence type="ECO:0000313" key="2">
    <source>
        <dbReference type="EMBL" id="OAM90449.1"/>
    </source>
</evidence>
<dbReference type="GO" id="GO:0031397">
    <property type="term" value="P:negative regulation of protein ubiquitination"/>
    <property type="evidence" value="ECO:0007669"/>
    <property type="project" value="TreeGrafter"/>
</dbReference>
<dbReference type="Pfam" id="PF13905">
    <property type="entry name" value="Thioredoxin_8"/>
    <property type="match status" value="1"/>
</dbReference>
<keyword evidence="3" id="KW-1185">Reference proteome</keyword>
<dbReference type="GO" id="GO:0004791">
    <property type="term" value="F:thioredoxin-disulfide reductase (NADPH) activity"/>
    <property type="evidence" value="ECO:0007669"/>
    <property type="project" value="TreeGrafter"/>
</dbReference>
<dbReference type="PANTHER" id="PTHR46472:SF1">
    <property type="entry name" value="NUCLEOREDOXIN"/>
    <property type="match status" value="1"/>
</dbReference>
<dbReference type="EMBL" id="LRRQ01000058">
    <property type="protein sequence ID" value="OAM90449.1"/>
    <property type="molecule type" value="Genomic_DNA"/>
</dbReference>
<dbReference type="InterPro" id="IPR013766">
    <property type="entry name" value="Thioredoxin_domain"/>
</dbReference>
<dbReference type="AlphaFoldDB" id="A0A178IMM5"/>
<dbReference type="InterPro" id="IPR012336">
    <property type="entry name" value="Thioredoxin-like_fold"/>
</dbReference>
<dbReference type="Proteomes" id="UP000078486">
    <property type="component" value="Unassembled WGS sequence"/>
</dbReference>
<dbReference type="STRING" id="1184151.AW736_07905"/>
<organism evidence="2 3">
    <name type="scientific">Termitidicoccus mucosus</name>
    <dbReference type="NCBI Taxonomy" id="1184151"/>
    <lineage>
        <taxon>Bacteria</taxon>
        <taxon>Pseudomonadati</taxon>
        <taxon>Verrucomicrobiota</taxon>
        <taxon>Opitutia</taxon>
        <taxon>Opitutales</taxon>
        <taxon>Opitutaceae</taxon>
        <taxon>Termitidicoccus</taxon>
    </lineage>
</organism>
<dbReference type="SUPFAM" id="SSF52833">
    <property type="entry name" value="Thioredoxin-like"/>
    <property type="match status" value="1"/>
</dbReference>